<evidence type="ECO:0000313" key="2">
    <source>
        <dbReference type="Proteomes" id="UP001419268"/>
    </source>
</evidence>
<evidence type="ECO:0000313" key="1">
    <source>
        <dbReference type="EMBL" id="KAK9132895.1"/>
    </source>
</evidence>
<organism evidence="1 2">
    <name type="scientific">Stephania cephalantha</name>
    <dbReference type="NCBI Taxonomy" id="152367"/>
    <lineage>
        <taxon>Eukaryota</taxon>
        <taxon>Viridiplantae</taxon>
        <taxon>Streptophyta</taxon>
        <taxon>Embryophyta</taxon>
        <taxon>Tracheophyta</taxon>
        <taxon>Spermatophyta</taxon>
        <taxon>Magnoliopsida</taxon>
        <taxon>Ranunculales</taxon>
        <taxon>Menispermaceae</taxon>
        <taxon>Menispermoideae</taxon>
        <taxon>Cissampelideae</taxon>
        <taxon>Stephania</taxon>
    </lineage>
</organism>
<comment type="caution">
    <text evidence="1">The sequence shown here is derived from an EMBL/GenBank/DDBJ whole genome shotgun (WGS) entry which is preliminary data.</text>
</comment>
<sequence>MEELTITARRLGMTVNNSSTASTCLLAKEKEKRREWLKKKTLFLKGYELKNSIEDYSEALNQISVQTKVEFKVVNDNFELVVEDFDNGDSIG</sequence>
<name>A0AAP0P9I4_9MAGN</name>
<accession>A0AAP0P9I4</accession>
<reference evidence="1 2" key="1">
    <citation type="submission" date="2024-01" db="EMBL/GenBank/DDBJ databases">
        <title>Genome assemblies of Stephania.</title>
        <authorList>
            <person name="Yang L."/>
        </authorList>
    </citation>
    <scope>NUCLEOTIDE SEQUENCE [LARGE SCALE GENOMIC DNA]</scope>
    <source>
        <strain evidence="1">JXDWG</strain>
        <tissue evidence="1">Leaf</tissue>
    </source>
</reference>
<keyword evidence="2" id="KW-1185">Reference proteome</keyword>
<dbReference type="EMBL" id="JBBNAG010000005">
    <property type="protein sequence ID" value="KAK9132895.1"/>
    <property type="molecule type" value="Genomic_DNA"/>
</dbReference>
<dbReference type="AlphaFoldDB" id="A0AAP0P9I4"/>
<dbReference type="Proteomes" id="UP001419268">
    <property type="component" value="Unassembled WGS sequence"/>
</dbReference>
<protein>
    <submittedName>
        <fullName evidence="1">Uncharacterized protein</fullName>
    </submittedName>
</protein>
<proteinExistence type="predicted"/>
<gene>
    <name evidence="1" type="ORF">Scep_012423</name>
</gene>